<keyword evidence="1" id="KW-0472">Membrane</keyword>
<comment type="caution">
    <text evidence="2">The sequence shown here is derived from an EMBL/GenBank/DDBJ whole genome shotgun (WGS) entry which is preliminary data.</text>
</comment>
<protein>
    <submittedName>
        <fullName evidence="2">UPF0481 protein</fullName>
    </submittedName>
</protein>
<feature type="transmembrane region" description="Helical" evidence="1">
    <location>
        <begin position="446"/>
        <end position="468"/>
    </location>
</feature>
<reference evidence="2" key="1">
    <citation type="journal article" date="2023" name="Nat. Commun.">
        <title>Diploid and tetraploid genomes of Acorus and the evolution of monocots.</title>
        <authorList>
            <person name="Ma L."/>
            <person name="Liu K.W."/>
            <person name="Li Z."/>
            <person name="Hsiao Y.Y."/>
            <person name="Qi Y."/>
            <person name="Fu T."/>
            <person name="Tang G.D."/>
            <person name="Zhang D."/>
            <person name="Sun W.H."/>
            <person name="Liu D.K."/>
            <person name="Li Y."/>
            <person name="Chen G.Z."/>
            <person name="Liu X.D."/>
            <person name="Liao X.Y."/>
            <person name="Jiang Y.T."/>
            <person name="Yu X."/>
            <person name="Hao Y."/>
            <person name="Huang J."/>
            <person name="Zhao X.W."/>
            <person name="Ke S."/>
            <person name="Chen Y.Y."/>
            <person name="Wu W.L."/>
            <person name="Hsu J.L."/>
            <person name="Lin Y.F."/>
            <person name="Huang M.D."/>
            <person name="Li C.Y."/>
            <person name="Huang L."/>
            <person name="Wang Z.W."/>
            <person name="Zhao X."/>
            <person name="Zhong W.Y."/>
            <person name="Peng D.H."/>
            <person name="Ahmad S."/>
            <person name="Lan S."/>
            <person name="Zhang J.S."/>
            <person name="Tsai W.C."/>
            <person name="Van de Peer Y."/>
            <person name="Liu Z.J."/>
        </authorList>
    </citation>
    <scope>NUCLEOTIDE SEQUENCE</scope>
    <source>
        <strain evidence="2">CP</strain>
    </source>
</reference>
<dbReference type="AlphaFoldDB" id="A0AAV9C0X3"/>
<dbReference type="EMBL" id="JAUJYO010000022">
    <property type="protein sequence ID" value="KAK1282506.1"/>
    <property type="molecule type" value="Genomic_DNA"/>
</dbReference>
<dbReference type="PANTHER" id="PTHR31170:SF25">
    <property type="entry name" value="BNAA09G04570D PROTEIN"/>
    <property type="match status" value="1"/>
</dbReference>
<name>A0AAV9C0X3_ACOCL</name>
<keyword evidence="1" id="KW-0812">Transmembrane</keyword>
<evidence type="ECO:0000313" key="2">
    <source>
        <dbReference type="EMBL" id="KAK1282506.1"/>
    </source>
</evidence>
<keyword evidence="1" id="KW-1133">Transmembrane helix</keyword>
<proteinExistence type="predicted"/>
<sequence>MEEEMKNKTQSNRWRKEPFSIFKVPTFLRWSSLTPYNPKKTIYGPYDPRFVSIGPFHRENSQLQHMEEFKWRAVQFLLSNSKKRATLDECLYKMDELGPRVRSCYSETFESISNYDFAKMMLLDGCFVLLILKRKFEDIILLPHPDHEQQQPAAGSNENDGAIPPAWPIFEALLADLLLLENQVPFFVLDELFKLLRSDDDDDDEKLVDMALRTLILLYPGTQYFFLLDNTSNTKIHHLLHLFYLAIVSHSHQSESSTGGGGPMTTMINKIWHPRSRTWGAQTKGIPSVTELKELGVKFKPKKIAMSFLNVTFDFQKGVMEIPPLILYPYTQTTLRNIIAFEQCFGAGENNLTHISHYVILVAFLVGSSADISALQDEEIVLNWLGSQEEVLTVLKQLRSEVVDTAKDRFADMYNQINMYRRFRLNRYRVILCRDYFGNPWSICSVFAAIVLFVLTAMQTYTAMYSYYHP</sequence>
<gene>
    <name evidence="2" type="ORF">QJS10_CPB22g01214</name>
</gene>
<keyword evidence="3" id="KW-1185">Reference proteome</keyword>
<accession>A0AAV9C0X3</accession>
<dbReference type="PANTHER" id="PTHR31170">
    <property type="entry name" value="BNAC04G53230D PROTEIN"/>
    <property type="match status" value="1"/>
</dbReference>
<dbReference type="Proteomes" id="UP001180020">
    <property type="component" value="Unassembled WGS sequence"/>
</dbReference>
<evidence type="ECO:0000256" key="1">
    <source>
        <dbReference type="SAM" id="Phobius"/>
    </source>
</evidence>
<reference evidence="2" key="2">
    <citation type="submission" date="2023-06" db="EMBL/GenBank/DDBJ databases">
        <authorList>
            <person name="Ma L."/>
            <person name="Liu K.-W."/>
            <person name="Li Z."/>
            <person name="Hsiao Y.-Y."/>
            <person name="Qi Y."/>
            <person name="Fu T."/>
            <person name="Tang G."/>
            <person name="Zhang D."/>
            <person name="Sun W.-H."/>
            <person name="Liu D.-K."/>
            <person name="Li Y."/>
            <person name="Chen G.-Z."/>
            <person name="Liu X.-D."/>
            <person name="Liao X.-Y."/>
            <person name="Jiang Y.-T."/>
            <person name="Yu X."/>
            <person name="Hao Y."/>
            <person name="Huang J."/>
            <person name="Zhao X.-W."/>
            <person name="Ke S."/>
            <person name="Chen Y.-Y."/>
            <person name="Wu W.-L."/>
            <person name="Hsu J.-L."/>
            <person name="Lin Y.-F."/>
            <person name="Huang M.-D."/>
            <person name="Li C.-Y."/>
            <person name="Huang L."/>
            <person name="Wang Z.-W."/>
            <person name="Zhao X."/>
            <person name="Zhong W.-Y."/>
            <person name="Peng D.-H."/>
            <person name="Ahmad S."/>
            <person name="Lan S."/>
            <person name="Zhang J.-S."/>
            <person name="Tsai W.-C."/>
            <person name="Van De Peer Y."/>
            <person name="Liu Z.-J."/>
        </authorList>
    </citation>
    <scope>NUCLEOTIDE SEQUENCE</scope>
    <source>
        <strain evidence="2">CP</strain>
        <tissue evidence="2">Leaves</tissue>
    </source>
</reference>
<organism evidence="2 3">
    <name type="scientific">Acorus calamus</name>
    <name type="common">Sweet flag</name>
    <dbReference type="NCBI Taxonomy" id="4465"/>
    <lineage>
        <taxon>Eukaryota</taxon>
        <taxon>Viridiplantae</taxon>
        <taxon>Streptophyta</taxon>
        <taxon>Embryophyta</taxon>
        <taxon>Tracheophyta</taxon>
        <taxon>Spermatophyta</taxon>
        <taxon>Magnoliopsida</taxon>
        <taxon>Liliopsida</taxon>
        <taxon>Acoraceae</taxon>
        <taxon>Acorus</taxon>
    </lineage>
</organism>
<evidence type="ECO:0000313" key="3">
    <source>
        <dbReference type="Proteomes" id="UP001180020"/>
    </source>
</evidence>
<dbReference type="InterPro" id="IPR004158">
    <property type="entry name" value="DUF247_pln"/>
</dbReference>
<dbReference type="Pfam" id="PF03140">
    <property type="entry name" value="DUF247"/>
    <property type="match status" value="1"/>
</dbReference>